<keyword evidence="1" id="KW-0812">Transmembrane</keyword>
<dbReference type="OrthoDB" id="10608776at2759"/>
<accession>A0A9P6GKW3</accession>
<keyword evidence="3" id="KW-1185">Reference proteome</keyword>
<dbReference type="Proteomes" id="UP000756921">
    <property type="component" value="Unassembled WGS sequence"/>
</dbReference>
<proteinExistence type="predicted"/>
<keyword evidence="1" id="KW-1133">Transmembrane helix</keyword>
<organism evidence="2 3">
    <name type="scientific">Paraphaeosphaeria minitans</name>
    <dbReference type="NCBI Taxonomy" id="565426"/>
    <lineage>
        <taxon>Eukaryota</taxon>
        <taxon>Fungi</taxon>
        <taxon>Dikarya</taxon>
        <taxon>Ascomycota</taxon>
        <taxon>Pezizomycotina</taxon>
        <taxon>Dothideomycetes</taxon>
        <taxon>Pleosporomycetidae</taxon>
        <taxon>Pleosporales</taxon>
        <taxon>Massarineae</taxon>
        <taxon>Didymosphaeriaceae</taxon>
        <taxon>Paraphaeosphaeria</taxon>
    </lineage>
</organism>
<comment type="caution">
    <text evidence="2">The sequence shown here is derived from an EMBL/GenBank/DDBJ whole genome shotgun (WGS) entry which is preliminary data.</text>
</comment>
<dbReference type="EMBL" id="WJXW01000004">
    <property type="protein sequence ID" value="KAF9737238.1"/>
    <property type="molecule type" value="Genomic_DNA"/>
</dbReference>
<evidence type="ECO:0000256" key="1">
    <source>
        <dbReference type="SAM" id="Phobius"/>
    </source>
</evidence>
<keyword evidence="1" id="KW-0472">Membrane</keyword>
<evidence type="ECO:0000313" key="2">
    <source>
        <dbReference type="EMBL" id="KAF9737238.1"/>
    </source>
</evidence>
<dbReference type="AlphaFoldDB" id="A0A9P6GKW3"/>
<feature type="transmembrane region" description="Helical" evidence="1">
    <location>
        <begin position="122"/>
        <end position="143"/>
    </location>
</feature>
<protein>
    <submittedName>
        <fullName evidence="2">Uncharacterized protein</fullName>
    </submittedName>
</protein>
<sequence length="152" mass="17234">MNCNAMQPRDPGPGSTSTITFLSLRSVNFLHGVLPVWIRMTEQYLFSRVLCGRLHLLHCLAWRCSGVQHTGSLRGLRYPFVSFPHLFESRHAICKIRSCSLHENCFLAYCAHSTVPFCMDAVLMNLVMISLIWLVLVCTRPLVLVPSVFLVL</sequence>
<name>A0A9P6GKW3_9PLEO</name>
<reference evidence="2" key="1">
    <citation type="journal article" date="2020" name="Mol. Plant Microbe Interact.">
        <title>Genome Sequence of the Biocontrol Agent Coniothyrium minitans strain Conio (IMI 134523).</title>
        <authorList>
            <person name="Patel D."/>
            <person name="Shittu T.A."/>
            <person name="Baroncelli R."/>
            <person name="Muthumeenakshi S."/>
            <person name="Osborne T.H."/>
            <person name="Janganan T.K."/>
            <person name="Sreenivasaprasad S."/>
        </authorList>
    </citation>
    <scope>NUCLEOTIDE SEQUENCE</scope>
    <source>
        <strain evidence="2">Conio</strain>
    </source>
</reference>
<gene>
    <name evidence="2" type="ORF">PMIN01_05017</name>
</gene>
<evidence type="ECO:0000313" key="3">
    <source>
        <dbReference type="Proteomes" id="UP000756921"/>
    </source>
</evidence>